<reference evidence="2 3" key="1">
    <citation type="submission" date="2020-11" db="EMBL/GenBank/DDBJ databases">
        <title>Pseudomonas fulva producing VIM-24.</title>
        <authorList>
            <person name="Liu S."/>
        </authorList>
    </citation>
    <scope>NUCLEOTIDE SEQUENCE [LARGE SCALE GENOMIC DNA]</scope>
    <source>
        <strain evidence="2 3">ZDHY414</strain>
        <plasmid evidence="2 3">pVIM-24-ZDHY414</plasmid>
    </source>
</reference>
<name>A0A7S9LN19_9PSED</name>
<evidence type="ECO:0000313" key="3">
    <source>
        <dbReference type="Proteomes" id="UP000594430"/>
    </source>
</evidence>
<evidence type="ECO:0000259" key="1">
    <source>
        <dbReference type="SMART" id="SM00507"/>
    </source>
</evidence>
<dbReference type="CDD" id="cd00085">
    <property type="entry name" value="HNHc"/>
    <property type="match status" value="1"/>
</dbReference>
<evidence type="ECO:0000313" key="2">
    <source>
        <dbReference type="EMBL" id="QPH51956.1"/>
    </source>
</evidence>
<proteinExistence type="predicted"/>
<organism evidence="2 3">
    <name type="scientific">Pseudomonas fulva</name>
    <dbReference type="NCBI Taxonomy" id="47880"/>
    <lineage>
        <taxon>Bacteria</taxon>
        <taxon>Pseudomonadati</taxon>
        <taxon>Pseudomonadota</taxon>
        <taxon>Gammaproteobacteria</taxon>
        <taxon>Pseudomonadales</taxon>
        <taxon>Pseudomonadaceae</taxon>
        <taxon>Pseudomonas</taxon>
    </lineage>
</organism>
<dbReference type="GO" id="GO:0004519">
    <property type="term" value="F:endonuclease activity"/>
    <property type="evidence" value="ECO:0007669"/>
    <property type="project" value="UniProtKB-KW"/>
</dbReference>
<dbReference type="InterPro" id="IPR002711">
    <property type="entry name" value="HNH"/>
</dbReference>
<dbReference type="Proteomes" id="UP000594430">
    <property type="component" value="Plasmid pVIM-24-ZDHY414"/>
</dbReference>
<dbReference type="InterPro" id="IPR003615">
    <property type="entry name" value="HNH_nuc"/>
</dbReference>
<geneLocation type="plasmid" evidence="2 3">
    <name>pVIM-24-ZDHY414</name>
</geneLocation>
<dbReference type="AlphaFoldDB" id="A0A7S9LN19"/>
<keyword evidence="2" id="KW-0255">Endonuclease</keyword>
<sequence>MRIVAHLLLSLNPLPAEWPLSWRSPLSKKSLRQFRGPESLEAEQLSRDAVRPFLEACGISVTGDHRVATGAASQQFLVFQMPNGDAVKARVRLCWRRDGRNPNEKKYSAAQLTAHLRPGGWDATLEHVVGRDVAQGITHNLLFQREADTVVYAALIPIDALHQIWNRQREVSDELLSKGLKGRIRKNHAQNGTSPTLWLQDDRMPDTHLVADVLWQWPGVVDLAKRAASDPSPPSPDDTFDDCPMPDYSALGRDLGERVSAVRSYVKRDPKVRLAVLERAGYRCERCTESRSFHGFLDVHHVLGAEMSDRYYNCVALCPNCHRDAHYSEDSDEINKGLLEFALQFR</sequence>
<gene>
    <name evidence="2" type="ORF">IZU98_24050</name>
</gene>
<accession>A0A7S9LN19</accession>
<dbReference type="GO" id="GO:0003676">
    <property type="term" value="F:nucleic acid binding"/>
    <property type="evidence" value="ECO:0007669"/>
    <property type="project" value="InterPro"/>
</dbReference>
<dbReference type="SMART" id="SM00507">
    <property type="entry name" value="HNHc"/>
    <property type="match status" value="1"/>
</dbReference>
<feature type="domain" description="HNH nuclease" evidence="1">
    <location>
        <begin position="271"/>
        <end position="323"/>
    </location>
</feature>
<dbReference type="Pfam" id="PF01844">
    <property type="entry name" value="HNH"/>
    <property type="match status" value="1"/>
</dbReference>
<protein>
    <submittedName>
        <fullName evidence="2">HNH endonuclease</fullName>
    </submittedName>
</protein>
<dbReference type="EMBL" id="CP064948">
    <property type="protein sequence ID" value="QPH51956.1"/>
    <property type="molecule type" value="Genomic_DNA"/>
</dbReference>
<keyword evidence="2" id="KW-0614">Plasmid</keyword>
<keyword evidence="2" id="KW-0540">Nuclease</keyword>
<keyword evidence="2" id="KW-0378">Hydrolase</keyword>
<dbReference type="GO" id="GO:0008270">
    <property type="term" value="F:zinc ion binding"/>
    <property type="evidence" value="ECO:0007669"/>
    <property type="project" value="InterPro"/>
</dbReference>